<keyword evidence="3" id="KW-1185">Reference proteome</keyword>
<dbReference type="GO" id="GO:0016853">
    <property type="term" value="F:isomerase activity"/>
    <property type="evidence" value="ECO:0007669"/>
    <property type="project" value="UniProtKB-KW"/>
</dbReference>
<keyword evidence="2" id="KW-0413">Isomerase</keyword>
<reference evidence="2" key="1">
    <citation type="submission" date="2022-08" db="EMBL/GenBank/DDBJ databases">
        <title>The genomic sequence of strain Paenibacillus sp. SCIV0701.</title>
        <authorList>
            <person name="Zhao H."/>
        </authorList>
    </citation>
    <scope>NUCLEOTIDE SEQUENCE</scope>
    <source>
        <strain evidence="2">SCIV0701</strain>
    </source>
</reference>
<dbReference type="InterPro" id="IPR050312">
    <property type="entry name" value="IolE/XylAMocC-like"/>
</dbReference>
<accession>A0A9X2S925</accession>
<proteinExistence type="predicted"/>
<dbReference type="PANTHER" id="PTHR12110">
    <property type="entry name" value="HYDROXYPYRUVATE ISOMERASE"/>
    <property type="match status" value="1"/>
</dbReference>
<evidence type="ECO:0000313" key="2">
    <source>
        <dbReference type="EMBL" id="MCR2802327.1"/>
    </source>
</evidence>
<dbReference type="Gene3D" id="3.20.20.150">
    <property type="entry name" value="Divalent-metal-dependent TIM barrel enzymes"/>
    <property type="match status" value="1"/>
</dbReference>
<dbReference type="AlphaFoldDB" id="A0A9X2S925"/>
<feature type="domain" description="Xylose isomerase-like TIM barrel" evidence="1">
    <location>
        <begin position="21"/>
        <end position="287"/>
    </location>
</feature>
<gene>
    <name evidence="2" type="ORF">NQZ67_00405</name>
</gene>
<comment type="caution">
    <text evidence="2">The sequence shown here is derived from an EMBL/GenBank/DDBJ whole genome shotgun (WGS) entry which is preliminary data.</text>
</comment>
<evidence type="ECO:0000259" key="1">
    <source>
        <dbReference type="Pfam" id="PF01261"/>
    </source>
</evidence>
<dbReference type="SUPFAM" id="SSF51658">
    <property type="entry name" value="Xylose isomerase-like"/>
    <property type="match status" value="1"/>
</dbReference>
<protein>
    <submittedName>
        <fullName evidence="2">Sugar phosphate isomerase/epimerase</fullName>
    </submittedName>
</protein>
<dbReference type="Proteomes" id="UP001141950">
    <property type="component" value="Unassembled WGS sequence"/>
</dbReference>
<sequence length="290" mass="31819">MMKYAIFTVMTPDCSLERTAQLLKEYGYQGVEWRFTNNDPSKKNEQPSFWGNNLSTVPADSTEEELAGIRALMDAAGLEAPNLASYIGCGDLAATERAMKAAKQLGAPSIRIGVPNYDRSRPYDALFAEARSYLQEAEKLSAEHGVKAMIEVHHGNIASSASAARRLVDGFDPNRIGVIYDPGNMVHEGFEQYKMGLEILGPYLGHVHVKNAVWQRTDASVPATDSADHAPVWRSAWGPLREGAVHWPTVIAALKEIGYDGWLSFEDFSGSAPTETLLRDNIAYIKSLVG</sequence>
<dbReference type="EMBL" id="JANIPJ010000001">
    <property type="protein sequence ID" value="MCR2802327.1"/>
    <property type="molecule type" value="Genomic_DNA"/>
</dbReference>
<dbReference type="InterPro" id="IPR036237">
    <property type="entry name" value="Xyl_isomerase-like_sf"/>
</dbReference>
<evidence type="ECO:0000313" key="3">
    <source>
        <dbReference type="Proteomes" id="UP001141950"/>
    </source>
</evidence>
<organism evidence="2 3">
    <name type="scientific">Paenibacillus soyae</name>
    <dbReference type="NCBI Taxonomy" id="2969249"/>
    <lineage>
        <taxon>Bacteria</taxon>
        <taxon>Bacillati</taxon>
        <taxon>Bacillota</taxon>
        <taxon>Bacilli</taxon>
        <taxon>Bacillales</taxon>
        <taxon>Paenibacillaceae</taxon>
        <taxon>Paenibacillus</taxon>
    </lineage>
</organism>
<dbReference type="InterPro" id="IPR013022">
    <property type="entry name" value="Xyl_isomerase-like_TIM-brl"/>
</dbReference>
<dbReference type="PANTHER" id="PTHR12110:SF53">
    <property type="entry name" value="BLR5974 PROTEIN"/>
    <property type="match status" value="1"/>
</dbReference>
<dbReference type="Pfam" id="PF01261">
    <property type="entry name" value="AP_endonuc_2"/>
    <property type="match status" value="1"/>
</dbReference>
<name>A0A9X2S925_9BACL</name>